<feature type="binding site" evidence="11">
    <location>
        <begin position="164"/>
        <end position="166"/>
    </location>
    <ligand>
        <name>NADP(+)</name>
        <dbReference type="ChEBI" id="CHEBI:58349"/>
    </ligand>
</feature>
<evidence type="ECO:0000256" key="5">
    <source>
        <dbReference type="ARBA" id="ARBA00022801"/>
    </source>
</evidence>
<keyword evidence="2 11" id="KW-0554">One-carbon metabolism</keyword>
<keyword evidence="15" id="KW-1185">Reference proteome</keyword>
<accession>A0ABS4MB70</accession>
<comment type="caution">
    <text evidence="11">Lacks conserved residue(s) required for the propagation of feature annotation.</text>
</comment>
<evidence type="ECO:0000256" key="9">
    <source>
        <dbReference type="ARBA" id="ARBA00023167"/>
    </source>
</evidence>
<keyword evidence="3 11" id="KW-0028">Amino-acid biosynthesis</keyword>
<keyword evidence="8 11" id="KW-0368">Histidine biosynthesis</keyword>
<comment type="caution">
    <text evidence="14">The sequence shown here is derived from an EMBL/GenBank/DDBJ whole genome shotgun (WGS) entry which is preliminary data.</text>
</comment>
<sequence length="282" mass="30916">MAIILNGKKLAAKIKENIKKDVESLKSQGIFPTICVIEVGDDPASKIYLRLKRKLAKEVGINERALHFPKEITQESLLNELKKLNKDPKVNGIMVQLPVPEHIDETKIFDTIDPIKDVDGFHPFNQGKLWQGKDNIVPATVRAIMTLIDEYNINVEGKNTLIIGRSTIVGKPAAAELLNRNATVTMAHSKTTNLSELTKAADIIVSDVGRPHLVTGNMVKDGVVIIDVGMNRENGHLMGDVEYNEIVPKASAITPVPGGVGPLTVASLMKQVVILTRMQNDR</sequence>
<dbReference type="InterPro" id="IPR020631">
    <property type="entry name" value="THF_DH/CycHdrlase_NAD-bd_dom"/>
</dbReference>
<evidence type="ECO:0000256" key="8">
    <source>
        <dbReference type="ARBA" id="ARBA00023102"/>
    </source>
</evidence>
<dbReference type="GO" id="GO:0004477">
    <property type="term" value="F:methenyltetrahydrofolate cyclohydrolase activity"/>
    <property type="evidence" value="ECO:0007669"/>
    <property type="project" value="UniProtKB-EC"/>
</dbReference>
<dbReference type="PROSITE" id="PS00766">
    <property type="entry name" value="THF_DHG_CYH_1"/>
    <property type="match status" value="1"/>
</dbReference>
<dbReference type="PRINTS" id="PR00085">
    <property type="entry name" value="THFDHDRGNASE"/>
</dbReference>
<evidence type="ECO:0000256" key="4">
    <source>
        <dbReference type="ARBA" id="ARBA00022755"/>
    </source>
</evidence>
<dbReference type="PANTHER" id="PTHR48099">
    <property type="entry name" value="C-1-TETRAHYDROFOLATE SYNTHASE, CYTOPLASMIC-RELATED"/>
    <property type="match status" value="1"/>
</dbReference>
<dbReference type="Pfam" id="PF00763">
    <property type="entry name" value="THF_DHG_CYH"/>
    <property type="match status" value="1"/>
</dbReference>
<keyword evidence="10 11" id="KW-0511">Multifunctional enzyme</keyword>
<keyword evidence="6 11" id="KW-0521">NADP</keyword>
<dbReference type="InterPro" id="IPR020867">
    <property type="entry name" value="THF_DH/CycHdrlase_CS"/>
</dbReference>
<feature type="domain" description="Tetrahydrofolate dehydrogenase/cyclohydrolase catalytic" evidence="12">
    <location>
        <begin position="5"/>
        <end position="119"/>
    </location>
</feature>
<dbReference type="GO" id="GO:0004488">
    <property type="term" value="F:methylenetetrahydrofolate dehydrogenase (NADP+) activity"/>
    <property type="evidence" value="ECO:0007669"/>
    <property type="project" value="UniProtKB-EC"/>
</dbReference>
<dbReference type="SUPFAM" id="SSF51735">
    <property type="entry name" value="NAD(P)-binding Rossmann-fold domains"/>
    <property type="match status" value="1"/>
</dbReference>
<keyword evidence="9 11" id="KW-0486">Methionine biosynthesis</keyword>
<evidence type="ECO:0000256" key="7">
    <source>
        <dbReference type="ARBA" id="ARBA00023002"/>
    </source>
</evidence>
<proteinExistence type="inferred from homology"/>
<dbReference type="InterPro" id="IPR000672">
    <property type="entry name" value="THF_DH/CycHdrlase"/>
</dbReference>
<comment type="subunit">
    <text evidence="11">Homodimer.</text>
</comment>
<protein>
    <recommendedName>
        <fullName evidence="11">Bifunctional protein FolD</fullName>
    </recommendedName>
    <domain>
        <recommendedName>
            <fullName evidence="11">Methylenetetrahydrofolate dehydrogenase</fullName>
            <ecNumber evidence="11">1.5.1.5</ecNumber>
        </recommendedName>
    </domain>
    <domain>
        <recommendedName>
            <fullName evidence="11">Methenyltetrahydrofolate cyclohydrolase</fullName>
            <ecNumber evidence="11">3.5.4.9</ecNumber>
        </recommendedName>
    </domain>
</protein>
<evidence type="ECO:0000256" key="2">
    <source>
        <dbReference type="ARBA" id="ARBA00022563"/>
    </source>
</evidence>
<evidence type="ECO:0000256" key="11">
    <source>
        <dbReference type="HAMAP-Rule" id="MF_01576"/>
    </source>
</evidence>
<dbReference type="HAMAP" id="MF_01576">
    <property type="entry name" value="THF_DHG_CYH"/>
    <property type="match status" value="1"/>
</dbReference>
<evidence type="ECO:0000256" key="6">
    <source>
        <dbReference type="ARBA" id="ARBA00022857"/>
    </source>
</evidence>
<evidence type="ECO:0000313" key="15">
    <source>
        <dbReference type="Proteomes" id="UP001519292"/>
    </source>
</evidence>
<dbReference type="InterPro" id="IPR020630">
    <property type="entry name" value="THF_DH/CycHdrlase_cat_dom"/>
</dbReference>
<keyword evidence="5 11" id="KW-0378">Hydrolase</keyword>
<dbReference type="Gene3D" id="3.40.50.10860">
    <property type="entry name" value="Leucine Dehydrogenase, chain A, domain 1"/>
    <property type="match status" value="1"/>
</dbReference>
<comment type="catalytic activity">
    <reaction evidence="11">
        <text>(6R)-5,10-methenyltetrahydrofolate + H2O = (6R)-10-formyltetrahydrofolate + H(+)</text>
        <dbReference type="Rhea" id="RHEA:23700"/>
        <dbReference type="ChEBI" id="CHEBI:15377"/>
        <dbReference type="ChEBI" id="CHEBI:15378"/>
        <dbReference type="ChEBI" id="CHEBI:57455"/>
        <dbReference type="ChEBI" id="CHEBI:195366"/>
        <dbReference type="EC" id="3.5.4.9"/>
    </reaction>
</comment>
<dbReference type="InterPro" id="IPR046346">
    <property type="entry name" value="Aminoacid_DH-like_N_sf"/>
</dbReference>
<evidence type="ECO:0000259" key="13">
    <source>
        <dbReference type="Pfam" id="PF02882"/>
    </source>
</evidence>
<name>A0ABS4MB70_9LACO</name>
<comment type="catalytic activity">
    <reaction evidence="11">
        <text>(6R)-5,10-methylene-5,6,7,8-tetrahydrofolate + NADP(+) = (6R)-5,10-methenyltetrahydrofolate + NADPH</text>
        <dbReference type="Rhea" id="RHEA:22812"/>
        <dbReference type="ChEBI" id="CHEBI:15636"/>
        <dbReference type="ChEBI" id="CHEBI:57455"/>
        <dbReference type="ChEBI" id="CHEBI:57783"/>
        <dbReference type="ChEBI" id="CHEBI:58349"/>
        <dbReference type="EC" id="1.5.1.5"/>
    </reaction>
</comment>
<comment type="function">
    <text evidence="11">Catalyzes the oxidation of 5,10-methylenetetrahydrofolate to 5,10-methenyltetrahydrofolate and then the hydrolysis of 5,10-methenyltetrahydrofolate to 10-formyltetrahydrofolate.</text>
</comment>
<reference evidence="14 15" key="1">
    <citation type="submission" date="2021-03" db="EMBL/GenBank/DDBJ databases">
        <title>Genomic Encyclopedia of Type Strains, Phase IV (KMG-IV): sequencing the most valuable type-strain genomes for metagenomic binning, comparative biology and taxonomic classification.</title>
        <authorList>
            <person name="Goeker M."/>
        </authorList>
    </citation>
    <scope>NUCLEOTIDE SEQUENCE [LARGE SCALE GENOMIC DNA]</scope>
    <source>
        <strain evidence="14 15">DSM 101872</strain>
    </source>
</reference>
<dbReference type="SUPFAM" id="SSF53223">
    <property type="entry name" value="Aminoacid dehydrogenase-like, N-terminal domain"/>
    <property type="match status" value="1"/>
</dbReference>
<dbReference type="EMBL" id="JAGGLU010000001">
    <property type="protein sequence ID" value="MBP2056920.1"/>
    <property type="molecule type" value="Genomic_DNA"/>
</dbReference>
<dbReference type="RefSeq" id="WP_209685244.1">
    <property type="nucleotide sequence ID" value="NZ_JAGGLU010000001.1"/>
</dbReference>
<organism evidence="14 15">
    <name type="scientific">Lactobacillus colini</name>
    <dbReference type="NCBI Taxonomy" id="1819254"/>
    <lineage>
        <taxon>Bacteria</taxon>
        <taxon>Bacillati</taxon>
        <taxon>Bacillota</taxon>
        <taxon>Bacilli</taxon>
        <taxon>Lactobacillales</taxon>
        <taxon>Lactobacillaceae</taxon>
        <taxon>Lactobacillus</taxon>
    </lineage>
</organism>
<gene>
    <name evidence="11" type="primary">folD</name>
    <name evidence="14" type="ORF">J2Z60_000082</name>
</gene>
<feature type="domain" description="Tetrahydrofolate dehydrogenase/cyclohydrolase NAD(P)-binding" evidence="13">
    <location>
        <begin position="138"/>
        <end position="277"/>
    </location>
</feature>
<evidence type="ECO:0000256" key="1">
    <source>
        <dbReference type="ARBA" id="ARBA00004777"/>
    </source>
</evidence>
<dbReference type="Pfam" id="PF02882">
    <property type="entry name" value="THF_DHG_CYH_C"/>
    <property type="match status" value="1"/>
</dbReference>
<dbReference type="CDD" id="cd01080">
    <property type="entry name" value="NAD_bind_m-THF_DH_Cyclohyd"/>
    <property type="match status" value="1"/>
</dbReference>
<evidence type="ECO:0000256" key="10">
    <source>
        <dbReference type="ARBA" id="ARBA00023268"/>
    </source>
</evidence>
<dbReference type="EC" id="3.5.4.9" evidence="11"/>
<evidence type="ECO:0000313" key="14">
    <source>
        <dbReference type="EMBL" id="MBP2056920.1"/>
    </source>
</evidence>
<evidence type="ECO:0000256" key="3">
    <source>
        <dbReference type="ARBA" id="ARBA00022605"/>
    </source>
</evidence>
<keyword evidence="4 11" id="KW-0658">Purine biosynthesis</keyword>
<comment type="pathway">
    <text evidence="1 11">One-carbon metabolism; tetrahydrofolate interconversion.</text>
</comment>
<keyword evidence="7 11" id="KW-0560">Oxidoreductase</keyword>
<dbReference type="InterPro" id="IPR036291">
    <property type="entry name" value="NAD(P)-bd_dom_sf"/>
</dbReference>
<dbReference type="Proteomes" id="UP001519292">
    <property type="component" value="Unassembled WGS sequence"/>
</dbReference>
<comment type="similarity">
    <text evidence="11">Belongs to the tetrahydrofolate dehydrogenase/cyclohydrolase family.</text>
</comment>
<dbReference type="EC" id="1.5.1.5" evidence="11"/>
<dbReference type="PANTHER" id="PTHR48099:SF5">
    <property type="entry name" value="C-1-TETRAHYDROFOLATE SYNTHASE, CYTOPLASMIC"/>
    <property type="match status" value="1"/>
</dbReference>
<evidence type="ECO:0000259" key="12">
    <source>
        <dbReference type="Pfam" id="PF00763"/>
    </source>
</evidence>
<dbReference type="Gene3D" id="3.40.50.720">
    <property type="entry name" value="NAD(P)-binding Rossmann-like Domain"/>
    <property type="match status" value="1"/>
</dbReference>